<gene>
    <name evidence="1" type="ORF">GCK72_012470</name>
</gene>
<dbReference type="CTD" id="78775510"/>
<dbReference type="GeneID" id="78775510"/>
<dbReference type="KEGG" id="crq:GCK72_012470"/>
<dbReference type="AlphaFoldDB" id="A0A6A5GL07"/>
<proteinExistence type="predicted"/>
<evidence type="ECO:0000313" key="1">
    <source>
        <dbReference type="EMBL" id="KAF1756017.1"/>
    </source>
</evidence>
<sequence>MLAAAVPNWRHGDLERLNEVLRALGPQDIYVPAPEGDVRMIPSGIIQIAKENSMLSFGPPNAKRTVATHFWKRYGLITHNAEDVYVKIQPGNYYPAEHVQNQYLLLNEWDSKQRQRVLRIDKDDVQDRLGMQDNHMSATGMELENYKNEEWIGSHDAATTT</sequence>
<dbReference type="RefSeq" id="XP_053583911.1">
    <property type="nucleotide sequence ID" value="XM_053729139.1"/>
</dbReference>
<name>A0A6A5GL07_CAERE</name>
<protein>
    <submittedName>
        <fullName evidence="1">Uncharacterized protein</fullName>
    </submittedName>
</protein>
<reference evidence="1 2" key="1">
    <citation type="submission" date="2019-12" db="EMBL/GenBank/DDBJ databases">
        <title>Chromosome-level assembly of the Caenorhabditis remanei genome.</title>
        <authorList>
            <person name="Teterina A.A."/>
            <person name="Willis J.H."/>
            <person name="Phillips P.C."/>
        </authorList>
    </citation>
    <scope>NUCLEOTIDE SEQUENCE [LARGE SCALE GENOMIC DNA]</scope>
    <source>
        <strain evidence="1 2">PX506</strain>
        <tissue evidence="1">Whole organism</tissue>
    </source>
</reference>
<dbReference type="EMBL" id="WUAV01000004">
    <property type="protein sequence ID" value="KAF1756017.1"/>
    <property type="molecule type" value="Genomic_DNA"/>
</dbReference>
<dbReference type="Proteomes" id="UP000483820">
    <property type="component" value="Chromosome IV"/>
</dbReference>
<accession>A0A6A5GL07</accession>
<organism evidence="1 2">
    <name type="scientific">Caenorhabditis remanei</name>
    <name type="common">Caenorhabditis vulgaris</name>
    <dbReference type="NCBI Taxonomy" id="31234"/>
    <lineage>
        <taxon>Eukaryota</taxon>
        <taxon>Metazoa</taxon>
        <taxon>Ecdysozoa</taxon>
        <taxon>Nematoda</taxon>
        <taxon>Chromadorea</taxon>
        <taxon>Rhabditida</taxon>
        <taxon>Rhabditina</taxon>
        <taxon>Rhabditomorpha</taxon>
        <taxon>Rhabditoidea</taxon>
        <taxon>Rhabditidae</taxon>
        <taxon>Peloderinae</taxon>
        <taxon>Caenorhabditis</taxon>
    </lineage>
</organism>
<comment type="caution">
    <text evidence="1">The sequence shown here is derived from an EMBL/GenBank/DDBJ whole genome shotgun (WGS) entry which is preliminary data.</text>
</comment>
<evidence type="ECO:0000313" key="2">
    <source>
        <dbReference type="Proteomes" id="UP000483820"/>
    </source>
</evidence>